<feature type="compositionally biased region" description="Basic and acidic residues" evidence="4">
    <location>
        <begin position="214"/>
        <end position="228"/>
    </location>
</feature>
<dbReference type="GO" id="GO:0003682">
    <property type="term" value="F:chromatin binding"/>
    <property type="evidence" value="ECO:0007669"/>
    <property type="project" value="TreeGrafter"/>
</dbReference>
<name>A0A2H1X2D2_SPOFR</name>
<evidence type="ECO:0000313" key="5">
    <source>
        <dbReference type="EMBL" id="SOQ59520.1"/>
    </source>
</evidence>
<feature type="compositionally biased region" description="Acidic residues" evidence="4">
    <location>
        <begin position="312"/>
        <end position="330"/>
    </location>
</feature>
<dbReference type="GO" id="GO:0000122">
    <property type="term" value="P:negative regulation of transcription by RNA polymerase II"/>
    <property type="evidence" value="ECO:0007669"/>
    <property type="project" value="TreeGrafter"/>
</dbReference>
<feature type="region of interest" description="Disordered" evidence="4">
    <location>
        <begin position="181"/>
        <end position="242"/>
    </location>
</feature>
<evidence type="ECO:0000256" key="3">
    <source>
        <dbReference type="ARBA" id="ARBA00038295"/>
    </source>
</evidence>
<dbReference type="InterPro" id="IPR052255">
    <property type="entry name" value="RNA_pol_II_subunit5-mediator"/>
</dbReference>
<dbReference type="PANTHER" id="PTHR15111:SF0">
    <property type="entry name" value="UNCONVENTIONAL PREFOLDIN RPB5 INTERACTOR 1"/>
    <property type="match status" value="1"/>
</dbReference>
<keyword evidence="2" id="KW-0539">Nucleus</keyword>
<dbReference type="Pfam" id="PF02996">
    <property type="entry name" value="Prefoldin"/>
    <property type="match status" value="1"/>
</dbReference>
<accession>A0A2H1X2D2</accession>
<feature type="region of interest" description="Disordered" evidence="4">
    <location>
        <begin position="312"/>
        <end position="336"/>
    </location>
</feature>
<evidence type="ECO:0000256" key="1">
    <source>
        <dbReference type="ARBA" id="ARBA00004123"/>
    </source>
</evidence>
<sequence>MDILSEIYYKSSVENEKNIKFWQNYLGSLKNLDFSVFSDKLKVPTLVPIGSRILFRGELIHTNEVTAALGADYFVKCSIKQAETLRQHRIKDAQEKLDMYIKEKDYFENQFSLTRKTLHDKEGEEIIEYYSEEDDKVWRAKHRENVRKYIQNKNKVPETEGVNMTDEELWERLEELELQEELENELSSTTIHTQQMPTNTEESDLPNPNQDFEDNSKERKEKENKKIIQESFSSKGKEKPKDIHYKETQVPTSKLDILQQVINKQNELEEKLHELKNRERSQTKNEKDLLSRLDELDQLDELEDEMDRLEDIIDNEDVEEEEEELDDNEQQEQIPKLSRRVSFVDESDSNTLEITFKHSATDPIYEPYDASKGIQKPSDIYQAHSNLFATGTISILKKSKYETADDKEAPKKLLKEKAVPVKFQETESEEVIIVKDIVEKVEHNTKLLSQSRPTSLFKKKRMQNKT</sequence>
<protein>
    <submittedName>
        <fullName evidence="5">SFRICE_035580</fullName>
    </submittedName>
</protein>
<dbReference type="InterPro" id="IPR004127">
    <property type="entry name" value="Prefoldin_subunit_alpha"/>
</dbReference>
<dbReference type="PANTHER" id="PTHR15111">
    <property type="entry name" value="RNA POLYMERASE II SUBUNIT 5-MEDIATING PROTEIN NNX3"/>
    <property type="match status" value="1"/>
</dbReference>
<evidence type="ECO:0000256" key="2">
    <source>
        <dbReference type="ARBA" id="ARBA00023242"/>
    </source>
</evidence>
<dbReference type="SUPFAM" id="SSF46579">
    <property type="entry name" value="Prefoldin"/>
    <property type="match status" value="1"/>
</dbReference>
<comment type="subcellular location">
    <subcellularLocation>
        <location evidence="1">Nucleus</location>
    </subcellularLocation>
</comment>
<feature type="compositionally biased region" description="Polar residues" evidence="4">
    <location>
        <begin position="187"/>
        <end position="210"/>
    </location>
</feature>
<dbReference type="GO" id="GO:0019212">
    <property type="term" value="F:phosphatase inhibitor activity"/>
    <property type="evidence" value="ECO:0007669"/>
    <property type="project" value="TreeGrafter"/>
</dbReference>
<evidence type="ECO:0000256" key="4">
    <source>
        <dbReference type="SAM" id="MobiDB-lite"/>
    </source>
</evidence>
<dbReference type="Gene3D" id="1.10.287.370">
    <property type="match status" value="1"/>
</dbReference>
<dbReference type="InterPro" id="IPR009053">
    <property type="entry name" value="Prefoldin"/>
</dbReference>
<comment type="similarity">
    <text evidence="3">Belongs to the RNA polymerase II subunit 5-mediating protein family.</text>
</comment>
<dbReference type="AlphaFoldDB" id="A0A2H1X2D2"/>
<organism evidence="5">
    <name type="scientific">Spodoptera frugiperda</name>
    <name type="common">Fall armyworm</name>
    <dbReference type="NCBI Taxonomy" id="7108"/>
    <lineage>
        <taxon>Eukaryota</taxon>
        <taxon>Metazoa</taxon>
        <taxon>Ecdysozoa</taxon>
        <taxon>Arthropoda</taxon>
        <taxon>Hexapoda</taxon>
        <taxon>Insecta</taxon>
        <taxon>Pterygota</taxon>
        <taxon>Neoptera</taxon>
        <taxon>Endopterygota</taxon>
        <taxon>Lepidoptera</taxon>
        <taxon>Glossata</taxon>
        <taxon>Ditrysia</taxon>
        <taxon>Noctuoidea</taxon>
        <taxon>Noctuidae</taxon>
        <taxon>Amphipyrinae</taxon>
        <taxon>Spodoptera</taxon>
    </lineage>
</organism>
<dbReference type="EMBL" id="ODYU01012963">
    <property type="protein sequence ID" value="SOQ59520.1"/>
    <property type="molecule type" value="Genomic_DNA"/>
</dbReference>
<reference evidence="5" key="1">
    <citation type="submission" date="2016-07" db="EMBL/GenBank/DDBJ databases">
        <authorList>
            <person name="Bretaudeau A."/>
        </authorList>
    </citation>
    <scope>NUCLEOTIDE SEQUENCE</scope>
    <source>
        <strain evidence="5">Rice</strain>
        <tissue evidence="5">Whole body</tissue>
    </source>
</reference>
<dbReference type="GO" id="GO:0003714">
    <property type="term" value="F:transcription corepressor activity"/>
    <property type="evidence" value="ECO:0007669"/>
    <property type="project" value="TreeGrafter"/>
</dbReference>
<dbReference type="GO" id="GO:0005634">
    <property type="term" value="C:nucleus"/>
    <property type="evidence" value="ECO:0007669"/>
    <property type="project" value="UniProtKB-SubCell"/>
</dbReference>
<proteinExistence type="inferred from homology"/>
<gene>
    <name evidence="5" type="ORF">SFRICE_035580</name>
</gene>